<dbReference type="PROSITE" id="PS50011">
    <property type="entry name" value="PROTEIN_KINASE_DOM"/>
    <property type="match status" value="1"/>
</dbReference>
<dbReference type="Proteomes" id="UP000019277">
    <property type="component" value="Unassembled WGS sequence"/>
</dbReference>
<evidence type="ECO:0000259" key="2">
    <source>
        <dbReference type="PROSITE" id="PS50011"/>
    </source>
</evidence>
<evidence type="ECO:0000313" key="3">
    <source>
        <dbReference type="EMBL" id="EWC59964.1"/>
    </source>
</evidence>
<organism evidence="3 4">
    <name type="scientific">Actinokineospora spheciospongiae</name>
    <dbReference type="NCBI Taxonomy" id="909613"/>
    <lineage>
        <taxon>Bacteria</taxon>
        <taxon>Bacillati</taxon>
        <taxon>Actinomycetota</taxon>
        <taxon>Actinomycetes</taxon>
        <taxon>Pseudonocardiales</taxon>
        <taxon>Pseudonocardiaceae</taxon>
        <taxon>Actinokineospora</taxon>
    </lineage>
</organism>
<dbReference type="InterPro" id="IPR000719">
    <property type="entry name" value="Prot_kinase_dom"/>
</dbReference>
<proteinExistence type="predicted"/>
<dbReference type="GO" id="GO:0005524">
    <property type="term" value="F:ATP binding"/>
    <property type="evidence" value="ECO:0007669"/>
    <property type="project" value="InterPro"/>
</dbReference>
<dbReference type="SUPFAM" id="SSF56112">
    <property type="entry name" value="Protein kinase-like (PK-like)"/>
    <property type="match status" value="1"/>
</dbReference>
<dbReference type="OrthoDB" id="3286496at2"/>
<name>W7J1I8_9PSEU</name>
<keyword evidence="1" id="KW-0472">Membrane</keyword>
<keyword evidence="4" id="KW-1185">Reference proteome</keyword>
<keyword evidence="1" id="KW-0812">Transmembrane</keyword>
<feature type="domain" description="Protein kinase" evidence="2">
    <location>
        <begin position="240"/>
        <end position="627"/>
    </location>
</feature>
<dbReference type="AlphaFoldDB" id="W7J1I8"/>
<reference evidence="3 4" key="1">
    <citation type="journal article" date="2014" name="Genome Announc.">
        <title>Draft Genome Sequence of the Antitrypanosomally Active Sponge-Associated Bacterium Actinokineospora sp. Strain EG49.</title>
        <authorList>
            <person name="Harjes J."/>
            <person name="Ryu T."/>
            <person name="Abdelmohsen U.R."/>
            <person name="Moitinho-Silva L."/>
            <person name="Horn H."/>
            <person name="Ravasi T."/>
            <person name="Hentschel U."/>
        </authorList>
    </citation>
    <scope>NUCLEOTIDE SEQUENCE [LARGE SCALE GENOMIC DNA]</scope>
    <source>
        <strain evidence="3 4">EG49</strain>
    </source>
</reference>
<dbReference type="EMBL" id="AYXG01000182">
    <property type="protein sequence ID" value="EWC59964.1"/>
    <property type="molecule type" value="Genomic_DNA"/>
</dbReference>
<feature type="transmembrane region" description="Helical" evidence="1">
    <location>
        <begin position="675"/>
        <end position="696"/>
    </location>
</feature>
<gene>
    <name evidence="3" type="ORF">UO65_4744</name>
</gene>
<dbReference type="InterPro" id="IPR011009">
    <property type="entry name" value="Kinase-like_dom_sf"/>
</dbReference>
<evidence type="ECO:0000313" key="4">
    <source>
        <dbReference type="Proteomes" id="UP000019277"/>
    </source>
</evidence>
<evidence type="ECO:0000256" key="1">
    <source>
        <dbReference type="SAM" id="Phobius"/>
    </source>
</evidence>
<dbReference type="Gene3D" id="1.10.510.10">
    <property type="entry name" value="Transferase(Phosphotransferase) domain 1"/>
    <property type="match status" value="1"/>
</dbReference>
<comment type="caution">
    <text evidence="3">The sequence shown here is derived from an EMBL/GenBank/DDBJ whole genome shotgun (WGS) entry which is preliminary data.</text>
</comment>
<keyword evidence="1" id="KW-1133">Transmembrane helix</keyword>
<sequence length="698" mass="76820">MTERDRPRFEEQVRAAAGGELRRHLASASAPAGAKVLVRVLVRTETPLTPQAIEAVRETLEEVRAGFGDVVTQVYFEVTPGLPDGYDVRCEPVTNAGAAAEAERPGPRGPLVRQRLLTFAFGGLRFDYLLAEPADRWLPLQRPADRRGGIGFVLPQSMAAVPSGPLLSLRMVDGELMARRTWERPEIAVLVNDALLHPNLETGLAVAPRGWIGYQLADTGQALSRLEYELADWAPASPTQAGTPDTGDGSAHEVWLTVDNETHPLRIAPPEPGNRAAERRFPIQSASPDGHSPHLDVQVLYTRGQWRGPREDQWHVKVYRCATPQHADQLRRYLRTQAALVDTANAAVGGTGQAPPWAVAPVTLVQPGADYRGELRRTELAVTDRDVSDDPENRLSAWFGVPEQPQPHCYVIAVSPMLRKVGWADSSLRRVAPGLEQLDDLVSLAQGLDRLHELGIAHCDVKPENVCRNQRDSGGTGYVLIDSDAVCRTVERLVDLRLTPTYAAPRIMSQWRRSYDGQTPADLREHDRFGFALVVLGALAGSDRVAFLVQDDEDGRRPIDQPTVVTDAIRTWWPDPRWARFTEVLAAPFQYDALVGDQWSAVGWLRELDALGVPAPEPVAEQVAPVFAGEYAGHLHRIRAEVRSTPRGLNAWVPAVLERVAAHQDEIAHREFRRVVWLAGALPLLVAVVVLIGVVAGR</sequence>
<protein>
    <recommendedName>
        <fullName evidence="2">Protein kinase domain-containing protein</fullName>
    </recommendedName>
</protein>
<dbReference type="STRING" id="909613.UO65_4744"/>
<dbReference type="PATRIC" id="fig|909613.9.peg.4744"/>
<dbReference type="GO" id="GO:0004672">
    <property type="term" value="F:protein kinase activity"/>
    <property type="evidence" value="ECO:0007669"/>
    <property type="project" value="InterPro"/>
</dbReference>
<accession>W7J1I8</accession>
<dbReference type="RefSeq" id="WP_035286275.1">
    <property type="nucleotide sequence ID" value="NZ_AYXG01000182.1"/>
</dbReference>
<dbReference type="eggNOG" id="COG0515">
    <property type="taxonomic scope" value="Bacteria"/>
</dbReference>